<dbReference type="RefSeq" id="WP_380920318.1">
    <property type="nucleotide sequence ID" value="NZ_JBHUPE010000004.1"/>
</dbReference>
<evidence type="ECO:0000313" key="3">
    <source>
        <dbReference type="Proteomes" id="UP001597509"/>
    </source>
</evidence>
<protein>
    <submittedName>
        <fullName evidence="2">Uncharacterized protein</fullName>
    </submittedName>
</protein>
<accession>A0ABW5YXE7</accession>
<name>A0ABW5YXE7_9SPHI</name>
<reference evidence="3" key="1">
    <citation type="journal article" date="2019" name="Int. J. Syst. Evol. Microbiol.">
        <title>The Global Catalogue of Microorganisms (GCM) 10K type strain sequencing project: providing services to taxonomists for standard genome sequencing and annotation.</title>
        <authorList>
            <consortium name="The Broad Institute Genomics Platform"/>
            <consortium name="The Broad Institute Genome Sequencing Center for Infectious Disease"/>
            <person name="Wu L."/>
            <person name="Ma J."/>
        </authorList>
    </citation>
    <scope>NUCLEOTIDE SEQUENCE [LARGE SCALE GENOMIC DNA]</scope>
    <source>
        <strain evidence="3">KCTC 22209</strain>
    </source>
</reference>
<evidence type="ECO:0000256" key="1">
    <source>
        <dbReference type="SAM" id="MobiDB-lite"/>
    </source>
</evidence>
<gene>
    <name evidence="2" type="ORF">ACFS6I_10640</name>
</gene>
<comment type="caution">
    <text evidence="2">The sequence shown here is derived from an EMBL/GenBank/DDBJ whole genome shotgun (WGS) entry which is preliminary data.</text>
</comment>
<evidence type="ECO:0000313" key="2">
    <source>
        <dbReference type="EMBL" id="MFD2904383.1"/>
    </source>
</evidence>
<dbReference type="Proteomes" id="UP001597509">
    <property type="component" value="Unassembled WGS sequence"/>
</dbReference>
<organism evidence="2 3">
    <name type="scientific">Sphingobacterium anhuiense</name>
    <dbReference type="NCBI Taxonomy" id="493780"/>
    <lineage>
        <taxon>Bacteria</taxon>
        <taxon>Pseudomonadati</taxon>
        <taxon>Bacteroidota</taxon>
        <taxon>Sphingobacteriia</taxon>
        <taxon>Sphingobacteriales</taxon>
        <taxon>Sphingobacteriaceae</taxon>
        <taxon>Sphingobacterium</taxon>
    </lineage>
</organism>
<feature type="region of interest" description="Disordered" evidence="1">
    <location>
        <begin position="36"/>
        <end position="57"/>
    </location>
</feature>
<sequence>MASESFGLDYNQETNLYQMIIADDVSFTVSEYSVTRDSPKAAQDPEGTFAGNDKNAY</sequence>
<keyword evidence="3" id="KW-1185">Reference proteome</keyword>
<dbReference type="EMBL" id="JBHUPE010000004">
    <property type="protein sequence ID" value="MFD2904383.1"/>
    <property type="molecule type" value="Genomic_DNA"/>
</dbReference>
<proteinExistence type="predicted"/>